<comment type="subcellular location">
    <subcellularLocation>
        <location evidence="1">Cell membrane</location>
        <topology evidence="1">Multi-pass membrane protein</topology>
    </subcellularLocation>
</comment>
<evidence type="ECO:0000313" key="9">
    <source>
        <dbReference type="Proteomes" id="UP001398420"/>
    </source>
</evidence>
<dbReference type="RefSeq" id="WP_068453720.1">
    <property type="nucleotide sequence ID" value="NZ_BJOB01000012.1"/>
</dbReference>
<proteinExistence type="predicted"/>
<feature type="transmembrane region" description="Helical" evidence="6">
    <location>
        <begin position="41"/>
        <end position="61"/>
    </location>
</feature>
<reference evidence="8 9" key="1">
    <citation type="submission" date="2024-04" db="EMBL/GenBank/DDBJ databases">
        <authorList>
            <person name="Wu Y.S."/>
            <person name="Zhang L."/>
        </authorList>
    </citation>
    <scope>NUCLEOTIDE SEQUENCE [LARGE SCALE GENOMIC DNA]</scope>
    <source>
        <strain evidence="8 9">KG-01</strain>
    </source>
</reference>
<evidence type="ECO:0000259" key="7">
    <source>
        <dbReference type="Pfam" id="PF13396"/>
    </source>
</evidence>
<keyword evidence="9" id="KW-1185">Reference proteome</keyword>
<keyword evidence="2" id="KW-1003">Cell membrane</keyword>
<feature type="transmembrane region" description="Helical" evidence="6">
    <location>
        <begin position="7"/>
        <end position="29"/>
    </location>
</feature>
<dbReference type="Proteomes" id="UP001398420">
    <property type="component" value="Unassembled WGS sequence"/>
</dbReference>
<organism evidence="8 9">
    <name type="scientific">Kurthia gibsonii</name>
    <dbReference type="NCBI Taxonomy" id="33946"/>
    <lineage>
        <taxon>Bacteria</taxon>
        <taxon>Bacillati</taxon>
        <taxon>Bacillota</taxon>
        <taxon>Bacilli</taxon>
        <taxon>Bacillales</taxon>
        <taxon>Caryophanaceae</taxon>
        <taxon>Kurthia</taxon>
    </lineage>
</organism>
<evidence type="ECO:0000256" key="2">
    <source>
        <dbReference type="ARBA" id="ARBA00022475"/>
    </source>
</evidence>
<evidence type="ECO:0000256" key="1">
    <source>
        <dbReference type="ARBA" id="ARBA00004651"/>
    </source>
</evidence>
<keyword evidence="3 6" id="KW-0812">Transmembrane</keyword>
<dbReference type="GeneID" id="97821047"/>
<sequence>MDQVRELLPILIPLIILEWTLAIVALVHVIRHPHYRFGNRIMWILIVLFIQIIGPIVYFLFGRGERDDSY</sequence>
<gene>
    <name evidence="8" type="ORF">AAF454_06875</name>
</gene>
<dbReference type="Pfam" id="PF13396">
    <property type="entry name" value="PLDc_N"/>
    <property type="match status" value="1"/>
</dbReference>
<evidence type="ECO:0000256" key="3">
    <source>
        <dbReference type="ARBA" id="ARBA00022692"/>
    </source>
</evidence>
<keyword evidence="5 6" id="KW-0472">Membrane</keyword>
<dbReference type="EMBL" id="JBCEWA010000004">
    <property type="protein sequence ID" value="MEL5988139.1"/>
    <property type="molecule type" value="Genomic_DNA"/>
</dbReference>
<evidence type="ECO:0000313" key="8">
    <source>
        <dbReference type="EMBL" id="MEL5988139.1"/>
    </source>
</evidence>
<comment type="caution">
    <text evidence="8">The sequence shown here is derived from an EMBL/GenBank/DDBJ whole genome shotgun (WGS) entry which is preliminary data.</text>
</comment>
<protein>
    <submittedName>
        <fullName evidence="8">PLD nuclease N-terminal domain-containing protein</fullName>
    </submittedName>
</protein>
<feature type="domain" description="Cardiolipin synthase N-terminal" evidence="7">
    <location>
        <begin position="21"/>
        <end position="63"/>
    </location>
</feature>
<evidence type="ECO:0000256" key="4">
    <source>
        <dbReference type="ARBA" id="ARBA00022989"/>
    </source>
</evidence>
<name>A0ABU9LL23_9BACL</name>
<evidence type="ECO:0000256" key="6">
    <source>
        <dbReference type="SAM" id="Phobius"/>
    </source>
</evidence>
<accession>A0ABU9LL23</accession>
<evidence type="ECO:0000256" key="5">
    <source>
        <dbReference type="ARBA" id="ARBA00023136"/>
    </source>
</evidence>
<keyword evidence="4 6" id="KW-1133">Transmembrane helix</keyword>
<dbReference type="InterPro" id="IPR027379">
    <property type="entry name" value="CLS_N"/>
</dbReference>